<name>A0ACB7XGB0_9ERIC</name>
<keyword evidence="2" id="KW-1185">Reference proteome</keyword>
<accession>A0ACB7XGB0</accession>
<reference evidence="1 2" key="1">
    <citation type="journal article" date="2021" name="Hortic Res">
        <title>High-quality reference genome and annotation aids understanding of berry development for evergreen blueberry (Vaccinium darrowii).</title>
        <authorList>
            <person name="Yu J."/>
            <person name="Hulse-Kemp A.M."/>
            <person name="Babiker E."/>
            <person name="Staton M."/>
        </authorList>
    </citation>
    <scope>NUCLEOTIDE SEQUENCE [LARGE SCALE GENOMIC DNA]</scope>
    <source>
        <strain evidence="2">cv. NJ 8807/NJ 8810</strain>
        <tissue evidence="1">Young leaf</tissue>
    </source>
</reference>
<dbReference type="EMBL" id="CM037160">
    <property type="protein sequence ID" value="KAH7839741.1"/>
    <property type="molecule type" value="Genomic_DNA"/>
</dbReference>
<dbReference type="Proteomes" id="UP000828048">
    <property type="component" value="Chromosome 10"/>
</dbReference>
<comment type="caution">
    <text evidence="1">The sequence shown here is derived from an EMBL/GenBank/DDBJ whole genome shotgun (WGS) entry which is preliminary data.</text>
</comment>
<proteinExistence type="predicted"/>
<protein>
    <submittedName>
        <fullName evidence="1">Uncharacterized protein</fullName>
    </submittedName>
</protein>
<sequence length="598" mass="64284">MKLRRRTIGSGGASTSSSSSYGSGGVHRTGKGKIRHCFREVTERLESIFNTLCEGIKEEGIVSEPSTTNGKGREMKGRGYENRRRTRRMLKWRETPIPQQKRIVFRTANLLYGTVDFYSIPLDFGDGDSSNSSSSSETDSSNSSEDCSGEPEGLKPFYKSGSMSQCSVFAAVGSSLFVAGGFVETPSYTGPTDNIYRFDTTLPEKDRCWYVSKMLCPRLCPQTLVMDGKLYIVGGGGSKSVGSDGRYYVASGPWGEVFDPSSLKSSIPLPLPEYPPFLKDIGRCTVTAALHASKRIFVASSEPPSDTAYGYDVVDRVWGELGHKVDFSAIRGQGQPAVVRNGTTLCWLAKSEADVIYAYDLVLKGWFRSPIRGLDKVGADGIPHGRPTHRSLFSLDEIHLCLLWIDDCDYADTECPQLNCTKIGVTVGVDAWGGFGFDVFVLSSQSYVLEPQEQLIDALVFGGEEDDGCTKAVMGPNWTPVDGSSLGFAGKGYGFDCGENSGYVGIGGNTAGTAFDLVNVWGVSGNGSCDGRGGLGGCTLCIPMAVATFEACSVALCFCMISLDVLLSKNSSLPTPFKVFPFATFDVISTGLLKPISG</sequence>
<evidence type="ECO:0000313" key="1">
    <source>
        <dbReference type="EMBL" id="KAH7839741.1"/>
    </source>
</evidence>
<gene>
    <name evidence="1" type="ORF">Vadar_008130</name>
</gene>
<organism evidence="1 2">
    <name type="scientific">Vaccinium darrowii</name>
    <dbReference type="NCBI Taxonomy" id="229202"/>
    <lineage>
        <taxon>Eukaryota</taxon>
        <taxon>Viridiplantae</taxon>
        <taxon>Streptophyta</taxon>
        <taxon>Embryophyta</taxon>
        <taxon>Tracheophyta</taxon>
        <taxon>Spermatophyta</taxon>
        <taxon>Magnoliopsida</taxon>
        <taxon>eudicotyledons</taxon>
        <taxon>Gunneridae</taxon>
        <taxon>Pentapetalae</taxon>
        <taxon>asterids</taxon>
        <taxon>Ericales</taxon>
        <taxon>Ericaceae</taxon>
        <taxon>Vaccinioideae</taxon>
        <taxon>Vaccinieae</taxon>
        <taxon>Vaccinium</taxon>
    </lineage>
</organism>
<evidence type="ECO:0000313" key="2">
    <source>
        <dbReference type="Proteomes" id="UP000828048"/>
    </source>
</evidence>